<proteinExistence type="predicted"/>
<reference evidence="2" key="1">
    <citation type="journal article" date="2005" name="PLoS Biol.">
        <title>The genomes of Oryza sativa: a history of duplications.</title>
        <authorList>
            <person name="Yu J."/>
            <person name="Wang J."/>
            <person name="Lin W."/>
            <person name="Li S."/>
            <person name="Li H."/>
            <person name="Zhou J."/>
            <person name="Ni P."/>
            <person name="Dong W."/>
            <person name="Hu S."/>
            <person name="Zeng C."/>
            <person name="Zhang J."/>
            <person name="Zhang Y."/>
            <person name="Li R."/>
            <person name="Xu Z."/>
            <person name="Li S."/>
            <person name="Li X."/>
            <person name="Zheng H."/>
            <person name="Cong L."/>
            <person name="Lin L."/>
            <person name="Yin J."/>
            <person name="Geng J."/>
            <person name="Li G."/>
            <person name="Shi J."/>
            <person name="Liu J."/>
            <person name="Lv H."/>
            <person name="Li J."/>
            <person name="Wang J."/>
            <person name="Deng Y."/>
            <person name="Ran L."/>
            <person name="Shi X."/>
            <person name="Wang X."/>
            <person name="Wu Q."/>
            <person name="Li C."/>
            <person name="Ren X."/>
            <person name="Wang J."/>
            <person name="Wang X."/>
            <person name="Li D."/>
            <person name="Liu D."/>
            <person name="Zhang X."/>
            <person name="Ji Z."/>
            <person name="Zhao W."/>
            <person name="Sun Y."/>
            <person name="Zhang Z."/>
            <person name="Bao J."/>
            <person name="Han Y."/>
            <person name="Dong L."/>
            <person name="Ji J."/>
            <person name="Chen P."/>
            <person name="Wu S."/>
            <person name="Liu J."/>
            <person name="Xiao Y."/>
            <person name="Bu D."/>
            <person name="Tan J."/>
            <person name="Yang L."/>
            <person name="Ye C."/>
            <person name="Zhang J."/>
            <person name="Xu J."/>
            <person name="Zhou Y."/>
            <person name="Yu Y."/>
            <person name="Zhang B."/>
            <person name="Zhuang S."/>
            <person name="Wei H."/>
            <person name="Liu B."/>
            <person name="Lei M."/>
            <person name="Yu H."/>
            <person name="Li Y."/>
            <person name="Xu H."/>
            <person name="Wei S."/>
            <person name="He X."/>
            <person name="Fang L."/>
            <person name="Zhang Z."/>
            <person name="Zhang Y."/>
            <person name="Huang X."/>
            <person name="Su Z."/>
            <person name="Tong W."/>
            <person name="Li J."/>
            <person name="Tong Z."/>
            <person name="Li S."/>
            <person name="Ye J."/>
            <person name="Wang L."/>
            <person name="Fang L."/>
            <person name="Lei T."/>
            <person name="Chen C."/>
            <person name="Chen H."/>
            <person name="Xu Z."/>
            <person name="Li H."/>
            <person name="Huang H."/>
            <person name="Zhang F."/>
            <person name="Xu H."/>
            <person name="Li N."/>
            <person name="Zhao C."/>
            <person name="Li S."/>
            <person name="Dong L."/>
            <person name="Huang Y."/>
            <person name="Li L."/>
            <person name="Xi Y."/>
            <person name="Qi Q."/>
            <person name="Li W."/>
            <person name="Zhang B."/>
            <person name="Hu W."/>
            <person name="Zhang Y."/>
            <person name="Tian X."/>
            <person name="Jiao Y."/>
            <person name="Liang X."/>
            <person name="Jin J."/>
            <person name="Gao L."/>
            <person name="Zheng W."/>
            <person name="Hao B."/>
            <person name="Liu S."/>
            <person name="Wang W."/>
            <person name="Yuan L."/>
            <person name="Cao M."/>
            <person name="McDermott J."/>
            <person name="Samudrala R."/>
            <person name="Wang J."/>
            <person name="Wong G.K."/>
            <person name="Yang H."/>
        </authorList>
    </citation>
    <scope>NUCLEOTIDE SEQUENCE [LARGE SCALE GENOMIC DNA]</scope>
</reference>
<gene>
    <name evidence="2" type="ORF">OsJ_01657</name>
</gene>
<dbReference type="HOGENOM" id="CLU_1613549_0_0_1"/>
<feature type="compositionally biased region" description="Basic residues" evidence="1">
    <location>
        <begin position="41"/>
        <end position="50"/>
    </location>
</feature>
<feature type="compositionally biased region" description="Low complexity" evidence="1">
    <location>
        <begin position="51"/>
        <end position="68"/>
    </location>
</feature>
<protein>
    <submittedName>
        <fullName evidence="2">Uncharacterized protein</fullName>
    </submittedName>
</protein>
<organism evidence="2">
    <name type="scientific">Oryza sativa subsp. japonica</name>
    <name type="common">Rice</name>
    <dbReference type="NCBI Taxonomy" id="39947"/>
    <lineage>
        <taxon>Eukaryota</taxon>
        <taxon>Viridiplantae</taxon>
        <taxon>Streptophyta</taxon>
        <taxon>Embryophyta</taxon>
        <taxon>Tracheophyta</taxon>
        <taxon>Spermatophyta</taxon>
        <taxon>Magnoliopsida</taxon>
        <taxon>Liliopsida</taxon>
        <taxon>Poales</taxon>
        <taxon>Poaceae</taxon>
        <taxon>BOP clade</taxon>
        <taxon>Oryzoideae</taxon>
        <taxon>Oryzeae</taxon>
        <taxon>Oryzinae</taxon>
        <taxon>Oryza</taxon>
        <taxon>Oryza sativa</taxon>
    </lineage>
</organism>
<feature type="region of interest" description="Disordered" evidence="1">
    <location>
        <begin position="33"/>
        <end position="87"/>
    </location>
</feature>
<reference evidence="2" key="2">
    <citation type="submission" date="2008-12" db="EMBL/GenBank/DDBJ databases">
        <title>Improved gene annotation of the rice (Oryza sativa) genomes.</title>
        <authorList>
            <person name="Wang J."/>
            <person name="Li R."/>
            <person name="Fan W."/>
            <person name="Huang Q."/>
            <person name="Zhang J."/>
            <person name="Zhou Y."/>
            <person name="Hu Y."/>
            <person name="Zi S."/>
            <person name="Li J."/>
            <person name="Ni P."/>
            <person name="Zheng H."/>
            <person name="Zhang Y."/>
            <person name="Zhao M."/>
            <person name="Hao Q."/>
            <person name="McDermott J."/>
            <person name="Samudrala R."/>
            <person name="Kristiansen K."/>
            <person name="Wong G.K.-S."/>
        </authorList>
    </citation>
    <scope>NUCLEOTIDE SEQUENCE</scope>
</reference>
<sequence>MGGIADGAVGGAADSTAVSTFYRRHRLHFHRSLTPPPPPPIHHHLHHRHPPSAAAAVSPSSAGGMPAGFRPTIPTPHQSQRPAGPEYRSPPHAIWYRAALGAMGNGDERMAEAGTACSGGSSVATCWRRCKEGRLPFARRHGSGTAESWWRGSGVALKAWRWLRR</sequence>
<dbReference type="AlphaFoldDB" id="A0A8J8Y5A3"/>
<dbReference type="Proteomes" id="UP000007752">
    <property type="component" value="Chromosome 1"/>
</dbReference>
<name>A0A8J8Y5A3_ORYSJ</name>
<dbReference type="Gramene" id="Os12t0204200-01">
    <property type="protein sequence ID" value="Os12t0204200-01"/>
    <property type="gene ID" value="Os12g0204200"/>
</dbReference>
<evidence type="ECO:0000256" key="1">
    <source>
        <dbReference type="SAM" id="MobiDB-lite"/>
    </source>
</evidence>
<evidence type="ECO:0000313" key="2">
    <source>
        <dbReference type="EMBL" id="EEE54514.1"/>
    </source>
</evidence>
<accession>A0A8J8Y5A3</accession>
<dbReference type="EMBL" id="CM000138">
    <property type="protein sequence ID" value="EEE54514.1"/>
    <property type="molecule type" value="Genomic_DNA"/>
</dbReference>